<dbReference type="EMBL" id="BJVJ01000041">
    <property type="protein sequence ID" value="GEL24838.1"/>
    <property type="molecule type" value="Genomic_DNA"/>
</dbReference>
<accession>A0A511DP60</accession>
<dbReference type="RefSeq" id="WP_147110125.1">
    <property type="nucleotide sequence ID" value="NZ_BJVJ01000041.1"/>
</dbReference>
<keyword evidence="2" id="KW-1185">Reference proteome</keyword>
<organism evidence="1 2">
    <name type="scientific">Pseudonocardia sulfidoxydans NBRC 16205</name>
    <dbReference type="NCBI Taxonomy" id="1223511"/>
    <lineage>
        <taxon>Bacteria</taxon>
        <taxon>Bacillati</taxon>
        <taxon>Actinomycetota</taxon>
        <taxon>Actinomycetes</taxon>
        <taxon>Pseudonocardiales</taxon>
        <taxon>Pseudonocardiaceae</taxon>
        <taxon>Pseudonocardia</taxon>
    </lineage>
</organism>
<reference evidence="1 2" key="1">
    <citation type="submission" date="2019-07" db="EMBL/GenBank/DDBJ databases">
        <title>Whole genome shotgun sequence of Pseudonocardia sulfidoxydans NBRC 16205.</title>
        <authorList>
            <person name="Hosoyama A."/>
            <person name="Uohara A."/>
            <person name="Ohji S."/>
            <person name="Ichikawa N."/>
        </authorList>
    </citation>
    <scope>NUCLEOTIDE SEQUENCE [LARGE SCALE GENOMIC DNA]</scope>
    <source>
        <strain evidence="1 2">NBRC 16205</strain>
    </source>
</reference>
<evidence type="ECO:0000313" key="1">
    <source>
        <dbReference type="EMBL" id="GEL24838.1"/>
    </source>
</evidence>
<dbReference type="OrthoDB" id="3699860at2"/>
<evidence type="ECO:0000313" key="2">
    <source>
        <dbReference type="Proteomes" id="UP000321685"/>
    </source>
</evidence>
<gene>
    <name evidence="1" type="ORF">PSU4_37920</name>
</gene>
<name>A0A511DP60_9PSEU</name>
<sequence>MRTTTEPREPLDNSQQSFSCDLASDGVPVCEGKVPASVGKYRTPKQEIERQRNAASEAALQACMSQTGMTRAECIADAKAGNAS</sequence>
<comment type="caution">
    <text evidence="1">The sequence shown here is derived from an EMBL/GenBank/DDBJ whole genome shotgun (WGS) entry which is preliminary data.</text>
</comment>
<dbReference type="Proteomes" id="UP000321685">
    <property type="component" value="Unassembled WGS sequence"/>
</dbReference>
<proteinExistence type="predicted"/>
<protein>
    <submittedName>
        <fullName evidence="1">Uncharacterized protein</fullName>
    </submittedName>
</protein>
<dbReference type="AlphaFoldDB" id="A0A511DP60"/>